<comment type="caution">
    <text evidence="4">The sequence shown here is derived from an EMBL/GenBank/DDBJ whole genome shotgun (WGS) entry which is preliminary data.</text>
</comment>
<organism evidence="4 5">
    <name type="scientific">Candidatus Kerfeldbacteria bacterium CG_4_10_14_0_8_um_filter_42_10</name>
    <dbReference type="NCBI Taxonomy" id="2014248"/>
    <lineage>
        <taxon>Bacteria</taxon>
        <taxon>Candidatus Kerfeldiibacteriota</taxon>
    </lineage>
</organism>
<keyword evidence="1" id="KW-0812">Transmembrane</keyword>
<feature type="transmembrane region" description="Helical" evidence="1">
    <location>
        <begin position="20"/>
        <end position="40"/>
    </location>
</feature>
<dbReference type="InterPro" id="IPR051162">
    <property type="entry name" value="T4SS_component"/>
</dbReference>
<feature type="domain" description="Helicase HerA central" evidence="2">
    <location>
        <begin position="415"/>
        <end position="507"/>
    </location>
</feature>
<proteinExistence type="predicted"/>
<evidence type="ECO:0000259" key="3">
    <source>
        <dbReference type="Pfam" id="PF26449"/>
    </source>
</evidence>
<dbReference type="Gene3D" id="3.40.50.300">
    <property type="entry name" value="P-loop containing nucleotide triphosphate hydrolases"/>
    <property type="match status" value="2"/>
</dbReference>
<dbReference type="InterPro" id="IPR058441">
    <property type="entry name" value="DUF8128"/>
</dbReference>
<gene>
    <name evidence="4" type="ORF">COY66_03010</name>
</gene>
<dbReference type="Pfam" id="PF26449">
    <property type="entry name" value="DUF8128"/>
    <property type="match status" value="1"/>
</dbReference>
<feature type="domain" description="DUF8128" evidence="3">
    <location>
        <begin position="106"/>
        <end position="389"/>
    </location>
</feature>
<protein>
    <submittedName>
        <fullName evidence="4">Uncharacterized protein</fullName>
    </submittedName>
</protein>
<dbReference type="Proteomes" id="UP000230779">
    <property type="component" value="Unassembled WGS sequence"/>
</dbReference>
<keyword evidence="1" id="KW-1133">Transmembrane helix</keyword>
<dbReference type="PANTHER" id="PTHR30121">
    <property type="entry name" value="UNCHARACTERIZED PROTEIN YJGR-RELATED"/>
    <property type="match status" value="1"/>
</dbReference>
<evidence type="ECO:0000256" key="1">
    <source>
        <dbReference type="SAM" id="Phobius"/>
    </source>
</evidence>
<evidence type="ECO:0000259" key="2">
    <source>
        <dbReference type="Pfam" id="PF01935"/>
    </source>
</evidence>
<dbReference type="AlphaFoldDB" id="A0A2M7RJ59"/>
<dbReference type="Pfam" id="PF01935">
    <property type="entry name" value="DUF87"/>
    <property type="match status" value="1"/>
</dbReference>
<dbReference type="InterPro" id="IPR027417">
    <property type="entry name" value="P-loop_NTPase"/>
</dbReference>
<reference evidence="4 5" key="1">
    <citation type="submission" date="2017-09" db="EMBL/GenBank/DDBJ databases">
        <title>Depth-based differentiation of microbial function through sediment-hosted aquifers and enrichment of novel symbionts in the deep terrestrial subsurface.</title>
        <authorList>
            <person name="Probst A.J."/>
            <person name="Ladd B."/>
            <person name="Jarett J.K."/>
            <person name="Geller-Mcgrath D.E."/>
            <person name="Sieber C.M."/>
            <person name="Emerson J.B."/>
            <person name="Anantharaman K."/>
            <person name="Thomas B.C."/>
            <person name="Malmstrom R."/>
            <person name="Stieglmeier M."/>
            <person name="Klingl A."/>
            <person name="Woyke T."/>
            <person name="Ryan C.M."/>
            <person name="Banfield J.F."/>
        </authorList>
    </citation>
    <scope>NUCLEOTIDE SEQUENCE [LARGE SCALE GENOMIC DNA]</scope>
    <source>
        <strain evidence="4">CG_4_10_14_0_8_um_filter_42_10</strain>
    </source>
</reference>
<keyword evidence="1" id="KW-0472">Membrane</keyword>
<name>A0A2M7RJ59_9BACT</name>
<sequence>MSNTLPNPVTGESIFSNPVVIGLIIFAAIVFAVAAVIFIVRKILRKQYNLPEEFHNVTLLVMVPKEFSREEDKEKELKQLIGMAENLYANLGGLKPQSGLRTFLYGRQDHFALEIVKEKDNAISFYVTCPKYFRRFLEQQLHAHYPEAQIDPVEDYNIFTPQGIIQAAYLRLKKKYIFPIRTYQKLESDPLNAITNSLSKFQTDEGGAIQIILRSARASWHAWPAKVASEMQQGKKLQEALNAAGGRGFLGFLSGMFKMFFIHKSKEDDLLQKQQLHQLSPMEEEIVKSLEEKTSKAGFDVNIRIVVSAKRKDQAQAYLRNIIDSFSQYSGYEYGNGFNAVQVGNNPRLIHDFIYRNFNEKRAFILNTEEVVSLYHLPLPYTETPNIRWLGAKKAPPPNNLPKTGVILGECEYRGQKTEVRIKKDDRERHIYIIGQTGSGKSYTMANMAVQDIQNGDGCCLIDPHGGLIDEYVLPNVPKSRAEDVIYFDPADLQRPIGLNLMEYDPKYPEQKTFVINEMIKIFDKLYNLAQTGGPMFEQYMRNAMLLVMDDPESGATLLEIPRVLADKEYRKYKLTKTTNIVVKRFWEEEAEKAGGEAALANMVPYITSKLNTFISNDYMRPIIAQQKSGFNFREAMDQGKILLINLSKGRIGDLNAELLGLVIVGKILMAALSRVDLPESQRKPFYLYIDEFQNYVTESIAVILSEARKYKLSLTMAHQYVGQLVQGTDTSIKDAVFGNVGTIAAYRVGVEDAELFAKQFDPVFNEYDVMNVDKYTFNLKLLIDNSHARPFNVKGRTLPKGNPEMVPAIKELSRLKYGRERNIIESEILERSKKKETTEIKI</sequence>
<evidence type="ECO:0000313" key="4">
    <source>
        <dbReference type="EMBL" id="PIY96788.1"/>
    </source>
</evidence>
<dbReference type="SUPFAM" id="SSF52540">
    <property type="entry name" value="P-loop containing nucleoside triphosphate hydrolases"/>
    <property type="match status" value="1"/>
</dbReference>
<accession>A0A2M7RJ59</accession>
<dbReference type="InterPro" id="IPR002789">
    <property type="entry name" value="HerA_central"/>
</dbReference>
<evidence type="ECO:0000313" key="5">
    <source>
        <dbReference type="Proteomes" id="UP000230779"/>
    </source>
</evidence>
<dbReference type="EMBL" id="PFMD01000028">
    <property type="protein sequence ID" value="PIY96788.1"/>
    <property type="molecule type" value="Genomic_DNA"/>
</dbReference>
<dbReference type="PANTHER" id="PTHR30121:SF11">
    <property type="entry name" value="AAA+ ATPASE DOMAIN-CONTAINING PROTEIN"/>
    <property type="match status" value="1"/>
</dbReference>